<evidence type="ECO:0000256" key="3">
    <source>
        <dbReference type="ARBA" id="ARBA00022801"/>
    </source>
</evidence>
<organism evidence="8 9">
    <name type="scientific">Corynebacterium durum F0235</name>
    <dbReference type="NCBI Taxonomy" id="1035195"/>
    <lineage>
        <taxon>Bacteria</taxon>
        <taxon>Bacillati</taxon>
        <taxon>Actinomycetota</taxon>
        <taxon>Actinomycetes</taxon>
        <taxon>Mycobacteriales</taxon>
        <taxon>Corynebacteriaceae</taxon>
        <taxon>Corynebacterium</taxon>
    </lineage>
</organism>
<dbReference type="AlphaFoldDB" id="L1MNI0"/>
<dbReference type="GO" id="GO:0005975">
    <property type="term" value="P:carbohydrate metabolic process"/>
    <property type="evidence" value="ECO:0007669"/>
    <property type="project" value="InterPro"/>
</dbReference>
<dbReference type="PANTHER" id="PTHR43101:SF1">
    <property type="entry name" value="BETA-FRUCTOSIDASE"/>
    <property type="match status" value="1"/>
</dbReference>
<evidence type="ECO:0000313" key="9">
    <source>
        <dbReference type="Proteomes" id="UP000010445"/>
    </source>
</evidence>
<reference evidence="8 9" key="1">
    <citation type="submission" date="2012-05" db="EMBL/GenBank/DDBJ databases">
        <authorList>
            <person name="Weinstock G."/>
            <person name="Sodergren E."/>
            <person name="Lobos E.A."/>
            <person name="Fulton L."/>
            <person name="Fulton R."/>
            <person name="Courtney L."/>
            <person name="Fronick C."/>
            <person name="O'Laughlin M."/>
            <person name="Godfrey J."/>
            <person name="Wilson R.M."/>
            <person name="Miner T."/>
            <person name="Farmer C."/>
            <person name="Delehaunty K."/>
            <person name="Cordes M."/>
            <person name="Minx P."/>
            <person name="Tomlinson C."/>
            <person name="Chen J."/>
            <person name="Wollam A."/>
            <person name="Pepin K.H."/>
            <person name="Bhonagiri V."/>
            <person name="Zhang X."/>
            <person name="Suruliraj S."/>
            <person name="Warren W."/>
            <person name="Mitreva M."/>
            <person name="Mardis E.R."/>
            <person name="Wilson R.K."/>
        </authorList>
    </citation>
    <scope>NUCLEOTIDE SEQUENCE [LARGE SCALE GENOMIC DNA]</scope>
    <source>
        <strain evidence="8 9">F0235</strain>
    </source>
</reference>
<dbReference type="EMBL" id="AMEM01000005">
    <property type="protein sequence ID" value="EKX92491.1"/>
    <property type="molecule type" value="Genomic_DNA"/>
</dbReference>
<dbReference type="PANTHER" id="PTHR43101">
    <property type="entry name" value="BETA-FRUCTOSIDASE"/>
    <property type="match status" value="1"/>
</dbReference>
<dbReference type="InterPro" id="IPR013189">
    <property type="entry name" value="Glyco_hydro_32_C"/>
</dbReference>
<accession>L1MNI0</accession>
<evidence type="ECO:0000259" key="6">
    <source>
        <dbReference type="Pfam" id="PF00251"/>
    </source>
</evidence>
<dbReference type="RefSeq" id="WP_006061854.1">
    <property type="nucleotide sequence ID" value="NZ_KB290821.1"/>
</dbReference>
<evidence type="ECO:0000256" key="5">
    <source>
        <dbReference type="RuleBase" id="RU362110"/>
    </source>
</evidence>
<dbReference type="Gene3D" id="2.115.10.20">
    <property type="entry name" value="Glycosyl hydrolase domain, family 43"/>
    <property type="match status" value="1"/>
</dbReference>
<dbReference type="InterPro" id="IPR051214">
    <property type="entry name" value="GH32_Enzymes"/>
</dbReference>
<dbReference type="Gene3D" id="2.60.120.560">
    <property type="entry name" value="Exo-inulinase, domain 1"/>
    <property type="match status" value="1"/>
</dbReference>
<dbReference type="GO" id="GO:0004564">
    <property type="term" value="F:beta-fructofuranosidase activity"/>
    <property type="evidence" value="ECO:0007669"/>
    <property type="project" value="UniProtKB-EC"/>
</dbReference>
<dbReference type="SMART" id="SM00640">
    <property type="entry name" value="Glyco_32"/>
    <property type="match status" value="1"/>
</dbReference>
<evidence type="ECO:0000259" key="7">
    <source>
        <dbReference type="Pfam" id="PF08244"/>
    </source>
</evidence>
<dbReference type="InterPro" id="IPR001362">
    <property type="entry name" value="Glyco_hydro_32"/>
</dbReference>
<dbReference type="eggNOG" id="COG1621">
    <property type="taxonomic scope" value="Bacteria"/>
</dbReference>
<dbReference type="Pfam" id="PF00251">
    <property type="entry name" value="Glyco_hydro_32N"/>
    <property type="match status" value="1"/>
</dbReference>
<keyword evidence="3 5" id="KW-0378">Hydrolase</keyword>
<dbReference type="PROSITE" id="PS00609">
    <property type="entry name" value="GLYCOSYL_HYDROL_F32"/>
    <property type="match status" value="1"/>
</dbReference>
<dbReference type="HOGENOM" id="CLU_001528_7_1_11"/>
<proteinExistence type="inferred from homology"/>
<dbReference type="STRING" id="1035195.HMPREF9997_00157"/>
<gene>
    <name evidence="8" type="ORF">HMPREF9997_00157</name>
</gene>
<name>L1MNI0_9CORY</name>
<keyword evidence="9" id="KW-1185">Reference proteome</keyword>
<dbReference type="Proteomes" id="UP000010445">
    <property type="component" value="Unassembled WGS sequence"/>
</dbReference>
<evidence type="ECO:0000256" key="4">
    <source>
        <dbReference type="ARBA" id="ARBA00023295"/>
    </source>
</evidence>
<dbReference type="InterPro" id="IPR023296">
    <property type="entry name" value="Glyco_hydro_beta-prop_sf"/>
</dbReference>
<feature type="domain" description="Glycosyl hydrolase family 32 C-terminal" evidence="7">
    <location>
        <begin position="395"/>
        <end position="445"/>
    </location>
</feature>
<dbReference type="SUPFAM" id="SSF49899">
    <property type="entry name" value="Concanavalin A-like lectins/glucanases"/>
    <property type="match status" value="1"/>
</dbReference>
<comment type="caution">
    <text evidence="8">The sequence shown here is derived from an EMBL/GenBank/DDBJ whole genome shotgun (WGS) entry which is preliminary data.</text>
</comment>
<dbReference type="InterPro" id="IPR018053">
    <property type="entry name" value="Glyco_hydro_32_AS"/>
</dbReference>
<dbReference type="InterPro" id="IPR013320">
    <property type="entry name" value="ConA-like_dom_sf"/>
</dbReference>
<evidence type="ECO:0000256" key="2">
    <source>
        <dbReference type="ARBA" id="ARBA00012758"/>
    </source>
</evidence>
<dbReference type="OrthoDB" id="9776657at2"/>
<dbReference type="PATRIC" id="fig|1035195.3.peg.146"/>
<evidence type="ECO:0000313" key="8">
    <source>
        <dbReference type="EMBL" id="EKX92491.1"/>
    </source>
</evidence>
<dbReference type="Pfam" id="PF08244">
    <property type="entry name" value="Glyco_hydro_32C"/>
    <property type="match status" value="1"/>
</dbReference>
<keyword evidence="4 5" id="KW-0326">Glycosidase</keyword>
<comment type="similarity">
    <text evidence="1 5">Belongs to the glycosyl hydrolase 32 family.</text>
</comment>
<protein>
    <recommendedName>
        <fullName evidence="2">beta-fructofuranosidase</fullName>
        <ecNumber evidence="2">3.2.1.26</ecNumber>
    </recommendedName>
</protein>
<sequence length="453" mass="50210">MYFRPRFHLAPPSGRLNDPNGLYVEDGVLHAYYQHDPQWPTAEKRTGWGHASTPLLSDKPELWTHHPDALYPAVDYDDKGCYSGSAVLVNGELELFYTGNAKPGGHRRATQNLVHVGGRRRADGGTYLRSERNPLIDGPAPGFTNHYRDPHVLWREDHWLMVLGAQRDDETGSVVLYTSEDRRAWDYAGEIQFDTSSTVPGGAPDMIPGGYMWECPNLVTLRDDVTGEDMDVLIVLPQGLEQVGDHYANNHQCGYVVGHLQGTTFTVSRGFTELDYGHEFYAPQVVHGSQPPLMLGWMGLPDLDDQPTRQDGWVHTLTVARELHLSDGVLRQVPRASISSNNADSDLEVGASFEWSGEMPPGSELVLVDTAGDAVARLSVNGNVVELDRQDQQYHAGGDVRRACLRGVTSAVDVRVLVDASCLEIFIDEGRISFASRIFPRHEPNECIVCVLT</sequence>
<dbReference type="SUPFAM" id="SSF75005">
    <property type="entry name" value="Arabinanase/levansucrase/invertase"/>
    <property type="match status" value="1"/>
</dbReference>
<dbReference type="EC" id="3.2.1.26" evidence="2"/>
<evidence type="ECO:0000256" key="1">
    <source>
        <dbReference type="ARBA" id="ARBA00009902"/>
    </source>
</evidence>
<feature type="domain" description="Glycosyl hydrolase family 32 N-terminal" evidence="6">
    <location>
        <begin position="8"/>
        <end position="334"/>
    </location>
</feature>
<dbReference type="CDD" id="cd18623">
    <property type="entry name" value="GH32_ScrB-like"/>
    <property type="match status" value="1"/>
</dbReference>
<dbReference type="InterPro" id="IPR013148">
    <property type="entry name" value="Glyco_hydro_32_N"/>
</dbReference>